<evidence type="ECO:0000313" key="3">
    <source>
        <dbReference type="Proteomes" id="UP000094336"/>
    </source>
</evidence>
<organism evidence="2 3">
    <name type="scientific">Babjeviella inositovora NRRL Y-12698</name>
    <dbReference type="NCBI Taxonomy" id="984486"/>
    <lineage>
        <taxon>Eukaryota</taxon>
        <taxon>Fungi</taxon>
        <taxon>Dikarya</taxon>
        <taxon>Ascomycota</taxon>
        <taxon>Saccharomycotina</taxon>
        <taxon>Pichiomycetes</taxon>
        <taxon>Serinales incertae sedis</taxon>
        <taxon>Babjeviella</taxon>
    </lineage>
</organism>
<keyword evidence="3" id="KW-1185">Reference proteome</keyword>
<name>A0A1E3QKR6_9ASCO</name>
<keyword evidence="1" id="KW-0472">Membrane</keyword>
<proteinExistence type="predicted"/>
<reference evidence="3" key="1">
    <citation type="submission" date="2016-05" db="EMBL/GenBank/DDBJ databases">
        <title>Comparative genomics of biotechnologically important yeasts.</title>
        <authorList>
            <consortium name="DOE Joint Genome Institute"/>
            <person name="Riley R."/>
            <person name="Haridas S."/>
            <person name="Wolfe K.H."/>
            <person name="Lopes M.R."/>
            <person name="Hittinger C.T."/>
            <person name="Goker M."/>
            <person name="Salamov A."/>
            <person name="Wisecaver J."/>
            <person name="Long T.M."/>
            <person name="Aerts A.L."/>
            <person name="Barry K."/>
            <person name="Choi C."/>
            <person name="Clum A."/>
            <person name="Coughlan A.Y."/>
            <person name="Deshpande S."/>
            <person name="Douglass A.P."/>
            <person name="Hanson S.J."/>
            <person name="Klenk H.-P."/>
            <person name="Labutti K."/>
            <person name="Lapidus A."/>
            <person name="Lindquist E."/>
            <person name="Lipzen A."/>
            <person name="Meier-Kolthoff J.P."/>
            <person name="Ohm R.A."/>
            <person name="Otillar R.P."/>
            <person name="Pangilinan J."/>
            <person name="Peng Y."/>
            <person name="Rokas A."/>
            <person name="Rosa C.A."/>
            <person name="Scheuner C."/>
            <person name="Sibirny A.A."/>
            <person name="Slot J.C."/>
            <person name="Stielow J.B."/>
            <person name="Sun H."/>
            <person name="Kurtzman C.P."/>
            <person name="Blackwell M."/>
            <person name="Grigoriev I.V."/>
            <person name="Jeffries T.W."/>
        </authorList>
    </citation>
    <scope>NUCLEOTIDE SEQUENCE [LARGE SCALE GENOMIC DNA]</scope>
    <source>
        <strain evidence="3">NRRL Y-12698</strain>
    </source>
</reference>
<dbReference type="PANTHER" id="PTHR43313:SF1">
    <property type="entry name" value="3BETA-HYDROXYSTEROID DEHYDROGENASE DHS-16"/>
    <property type="match status" value="1"/>
</dbReference>
<evidence type="ECO:0008006" key="4">
    <source>
        <dbReference type="Google" id="ProtNLM"/>
    </source>
</evidence>
<sequence>MANATYHSITGSEYVQQVSETVEQSTRWFAKKTSDTPRLPFHRSTPYERVTSSLLRRKRLVSVLTIGLASLSGYYYYQKCYLPRLSEDSTENKRRAKRMPNGARYEVVLIIGSPVEPLTRLIALDLEKRGFIVYITLTSEHEVKFVETNRYNDFDYLDMVGTPQDFELALMKFKQRMNERVVPFAGAQPHKLHLTSAIFIPDMAYPVGPVENISSGTWNRVTAKLNLYLNFLAFGLVDIVRASSGKIILVNPVILPALKLPFHSPETITFNAVQDLFTCLHRELSSGNDIQVTQIRLGNMLISNQPISSTKIDNSIQREMLAWDDQTREIYAENFTKVKHTSGPIQGVRGTPLRELYHLVYDLIYDQKRYVLGGVCYCGSGARIYDIIGGLLPHWMIDWWLR</sequence>
<dbReference type="Pfam" id="PF08643">
    <property type="entry name" value="DUF1776"/>
    <property type="match status" value="1"/>
</dbReference>
<gene>
    <name evidence="2" type="ORF">BABINDRAFT_172742</name>
</gene>
<dbReference type="STRING" id="984486.A0A1E3QKR6"/>
<keyword evidence="1" id="KW-0812">Transmembrane</keyword>
<accession>A0A1E3QKR6</accession>
<dbReference type="PANTHER" id="PTHR43313">
    <property type="entry name" value="SHORT-CHAIN DEHYDROGENASE/REDUCTASE FAMILY 9C"/>
    <property type="match status" value="1"/>
</dbReference>
<dbReference type="RefSeq" id="XP_018983010.1">
    <property type="nucleotide sequence ID" value="XM_019130910.1"/>
</dbReference>
<dbReference type="GeneID" id="30148763"/>
<dbReference type="AlphaFoldDB" id="A0A1E3QKR6"/>
<keyword evidence="1" id="KW-1133">Transmembrane helix</keyword>
<dbReference type="EMBL" id="KV454439">
    <property type="protein sequence ID" value="ODQ77682.1"/>
    <property type="molecule type" value="Genomic_DNA"/>
</dbReference>
<dbReference type="InterPro" id="IPR013952">
    <property type="entry name" value="DUF1776_fun"/>
</dbReference>
<feature type="transmembrane region" description="Helical" evidence="1">
    <location>
        <begin position="59"/>
        <end position="77"/>
    </location>
</feature>
<dbReference type="OrthoDB" id="5308060at2759"/>
<evidence type="ECO:0000313" key="2">
    <source>
        <dbReference type="EMBL" id="ODQ77682.1"/>
    </source>
</evidence>
<evidence type="ECO:0000256" key="1">
    <source>
        <dbReference type="SAM" id="Phobius"/>
    </source>
</evidence>
<protein>
    <recommendedName>
        <fullName evidence="4">DUF1776-domain-containing protein</fullName>
    </recommendedName>
</protein>
<dbReference type="Proteomes" id="UP000094336">
    <property type="component" value="Unassembled WGS sequence"/>
</dbReference>